<dbReference type="InterPro" id="IPR011990">
    <property type="entry name" value="TPR-like_helical_dom_sf"/>
</dbReference>
<dbReference type="Pfam" id="PF01535">
    <property type="entry name" value="PPR"/>
    <property type="match status" value="3"/>
</dbReference>
<keyword evidence="1" id="KW-0677">Repeat</keyword>
<dbReference type="SUPFAM" id="SSF48452">
    <property type="entry name" value="TPR-like"/>
    <property type="match status" value="1"/>
</dbReference>
<evidence type="ECO:0000256" key="3">
    <source>
        <dbReference type="SAM" id="MobiDB-lite"/>
    </source>
</evidence>
<feature type="region of interest" description="Disordered" evidence="3">
    <location>
        <begin position="27"/>
        <end position="64"/>
    </location>
</feature>
<feature type="compositionally biased region" description="Basic and acidic residues" evidence="3">
    <location>
        <begin position="822"/>
        <end position="831"/>
    </location>
</feature>
<feature type="repeat" description="PPR" evidence="2">
    <location>
        <begin position="364"/>
        <end position="398"/>
    </location>
</feature>
<dbReference type="Proteomes" id="UP000325081">
    <property type="component" value="Unassembled WGS sequence"/>
</dbReference>
<proteinExistence type="predicted"/>
<dbReference type="PANTHER" id="PTHR46935:SF2">
    <property type="entry name" value="PENTACOTRIPEPTIDE-REPEAT REGION OF PRORP DOMAIN-CONTAINING PROTEIN"/>
    <property type="match status" value="1"/>
</dbReference>
<feature type="region of interest" description="Disordered" evidence="3">
    <location>
        <begin position="801"/>
        <end position="832"/>
    </location>
</feature>
<dbReference type="GO" id="GO:0009507">
    <property type="term" value="C:chloroplast"/>
    <property type="evidence" value="ECO:0007669"/>
    <property type="project" value="TreeGrafter"/>
</dbReference>
<dbReference type="PROSITE" id="PS51375">
    <property type="entry name" value="PPR"/>
    <property type="match status" value="3"/>
</dbReference>
<evidence type="ECO:0000313" key="5">
    <source>
        <dbReference type="Proteomes" id="UP000325081"/>
    </source>
</evidence>
<comment type="caution">
    <text evidence="4">The sequence shown here is derived from an EMBL/GenBank/DDBJ whole genome shotgun (WGS) entry which is preliminary data.</text>
</comment>
<dbReference type="InterPro" id="IPR044645">
    <property type="entry name" value="DG1/EMB2279-like"/>
</dbReference>
<dbReference type="PANTHER" id="PTHR46935">
    <property type="entry name" value="OS01G0674700 PROTEIN"/>
    <property type="match status" value="1"/>
</dbReference>
<dbReference type="InterPro" id="IPR002885">
    <property type="entry name" value="PPR_rpt"/>
</dbReference>
<feature type="compositionally biased region" description="Acidic residues" evidence="3">
    <location>
        <begin position="801"/>
        <end position="814"/>
    </location>
</feature>
<gene>
    <name evidence="4" type="ORF">STAS_06950</name>
</gene>
<organism evidence="4 5">
    <name type="scientific">Striga asiatica</name>
    <name type="common">Asiatic witchweed</name>
    <name type="synonym">Buchnera asiatica</name>
    <dbReference type="NCBI Taxonomy" id="4170"/>
    <lineage>
        <taxon>Eukaryota</taxon>
        <taxon>Viridiplantae</taxon>
        <taxon>Streptophyta</taxon>
        <taxon>Embryophyta</taxon>
        <taxon>Tracheophyta</taxon>
        <taxon>Spermatophyta</taxon>
        <taxon>Magnoliopsida</taxon>
        <taxon>eudicotyledons</taxon>
        <taxon>Gunneridae</taxon>
        <taxon>Pentapetalae</taxon>
        <taxon>asterids</taxon>
        <taxon>lamiids</taxon>
        <taxon>Lamiales</taxon>
        <taxon>Orobanchaceae</taxon>
        <taxon>Buchnereae</taxon>
        <taxon>Striga</taxon>
    </lineage>
</organism>
<sequence length="845" mass="97741">MEGSTLPSNLPNTPPQPNLDKIKQKLQKRGVEPTPKILHNLRKKELQKSNRRLAKQASKMPPPLTDAQKQSLLEELHFQTIKSEYKKFTRDNTKMVGKPWEKLERLRLRELAGEEMEYDGDRLNQEHLSELSDVIELERDKFSWLLQNDIELEEGLFENDGKKWAPPKRSEPESIKLLIHRLSGTELSVKDWKFTRMMRYCGLQFTEDQMLKIVEGLGNKGQWRHAVSVVEWVYNSKEHKHFRSRFVYTKLLKVLGRARKASESLKVFNLMRGDALIYPDMAAYHCLAVTLGQAGLIKELLSVVDSMKEKPKKIRNMRRKNWNPELQPDIVIFNAILNACVQKCQWKGVSWVFQQLRKNGLRPNGASYGLAMEVMLKSGNYDLVHEFFEKMKKNGESLKALTYKVLVKALWEEGKVNDAVHAVRDMERRGVIGTASVYYELARCLCFYGRREDALLEIEKLKNLRPTKSLAVTFTGMIMSSLDGGHIRDCILLYEHSKTLMAPNIGLVNAMLKVYGRHDMFLEARELFEETRKYDFHSEIGERGHDSFLKEEAYTFSLMLEASASALQWEYFEYVYKEMTLSGYRVDQRKHSVLLVEASRAGKWHLLEHAFTSLLETGEVPHVSLFTEMACQAIIRLDYERALNIINTMAYAPFQVSFQDWINLFEINQDRVDQESLNELHDKLVSRDLVKEATVLNLSRALEFICGSCKDSSRSPKDGVGEQNVPLISDNLDSVWNHEATLVNSLHNNYTSEDKLEEMDMKGDFCLSKTSLDENDDARTTRLFSKSLPSDSYELEFENIEREEGDSDTDDFDFGDMNLSSKVDEDSRESDMPSAYEILEIWKTR</sequence>
<feature type="region of interest" description="Disordered" evidence="3">
    <location>
        <begin position="1"/>
        <end position="20"/>
    </location>
</feature>
<evidence type="ECO:0000256" key="1">
    <source>
        <dbReference type="ARBA" id="ARBA00022737"/>
    </source>
</evidence>
<feature type="repeat" description="PPR" evidence="2">
    <location>
        <begin position="329"/>
        <end position="363"/>
    </location>
</feature>
<accession>A0A5A7PE61</accession>
<dbReference type="EMBL" id="BKCP01004405">
    <property type="protein sequence ID" value="GER30982.1"/>
    <property type="molecule type" value="Genomic_DNA"/>
</dbReference>
<keyword evidence="5" id="KW-1185">Reference proteome</keyword>
<feature type="compositionally biased region" description="Polar residues" evidence="3">
    <location>
        <begin position="1"/>
        <end position="11"/>
    </location>
</feature>
<dbReference type="OrthoDB" id="1904535at2759"/>
<dbReference type="Pfam" id="PF13812">
    <property type="entry name" value="PPR_3"/>
    <property type="match status" value="1"/>
</dbReference>
<evidence type="ECO:0000256" key="2">
    <source>
        <dbReference type="PROSITE-ProRule" id="PRU00708"/>
    </source>
</evidence>
<evidence type="ECO:0000313" key="4">
    <source>
        <dbReference type="EMBL" id="GER30982.1"/>
    </source>
</evidence>
<dbReference type="GO" id="GO:0009658">
    <property type="term" value="P:chloroplast organization"/>
    <property type="evidence" value="ECO:0007669"/>
    <property type="project" value="InterPro"/>
</dbReference>
<feature type="repeat" description="PPR" evidence="2">
    <location>
        <begin position="399"/>
        <end position="433"/>
    </location>
</feature>
<dbReference type="AlphaFoldDB" id="A0A5A7PE61"/>
<reference evidence="5" key="1">
    <citation type="journal article" date="2019" name="Curr. Biol.">
        <title>Genome Sequence of Striga asiatica Provides Insight into the Evolution of Plant Parasitism.</title>
        <authorList>
            <person name="Yoshida S."/>
            <person name="Kim S."/>
            <person name="Wafula E.K."/>
            <person name="Tanskanen J."/>
            <person name="Kim Y.M."/>
            <person name="Honaas L."/>
            <person name="Yang Z."/>
            <person name="Spallek T."/>
            <person name="Conn C.E."/>
            <person name="Ichihashi Y."/>
            <person name="Cheong K."/>
            <person name="Cui S."/>
            <person name="Der J.P."/>
            <person name="Gundlach H."/>
            <person name="Jiao Y."/>
            <person name="Hori C."/>
            <person name="Ishida J.K."/>
            <person name="Kasahara H."/>
            <person name="Kiba T."/>
            <person name="Kim M.S."/>
            <person name="Koo N."/>
            <person name="Laohavisit A."/>
            <person name="Lee Y.H."/>
            <person name="Lumba S."/>
            <person name="McCourt P."/>
            <person name="Mortimer J.C."/>
            <person name="Mutuku J.M."/>
            <person name="Nomura T."/>
            <person name="Sasaki-Sekimoto Y."/>
            <person name="Seto Y."/>
            <person name="Wang Y."/>
            <person name="Wakatake T."/>
            <person name="Sakakibara H."/>
            <person name="Demura T."/>
            <person name="Yamaguchi S."/>
            <person name="Yoneyama K."/>
            <person name="Manabe R.I."/>
            <person name="Nelson D.C."/>
            <person name="Schulman A.H."/>
            <person name="Timko M.P."/>
            <person name="dePamphilis C.W."/>
            <person name="Choi D."/>
            <person name="Shirasu K."/>
        </authorList>
    </citation>
    <scope>NUCLEOTIDE SEQUENCE [LARGE SCALE GENOMIC DNA]</scope>
    <source>
        <strain evidence="5">cv. UVA1</strain>
    </source>
</reference>
<protein>
    <submittedName>
        <fullName evidence="4">Pentatricopeptide repeat-containing protein</fullName>
    </submittedName>
</protein>
<dbReference type="Gene3D" id="1.25.40.10">
    <property type="entry name" value="Tetratricopeptide repeat domain"/>
    <property type="match status" value="3"/>
</dbReference>
<name>A0A5A7PE61_STRAF</name>